<accession>A0A0G1MJ92</accession>
<proteinExistence type="predicted"/>
<comment type="caution">
    <text evidence="1">The sequence shown here is derived from an EMBL/GenBank/DDBJ whole genome shotgun (WGS) entry which is preliminary data.</text>
</comment>
<dbReference type="EMBL" id="LCJQ01000022">
    <property type="protein sequence ID" value="KKT80902.1"/>
    <property type="molecule type" value="Genomic_DNA"/>
</dbReference>
<organism evidence="1 2">
    <name type="scientific">Candidatus Azambacteria bacterium GW2011_GWA1_44_9</name>
    <dbReference type="NCBI Taxonomy" id="1618610"/>
    <lineage>
        <taxon>Bacteria</taxon>
        <taxon>Candidatus Azamiibacteriota</taxon>
    </lineage>
</organism>
<evidence type="ECO:0000313" key="2">
    <source>
        <dbReference type="Proteomes" id="UP000034595"/>
    </source>
</evidence>
<evidence type="ECO:0000313" key="1">
    <source>
        <dbReference type="EMBL" id="KKT80902.1"/>
    </source>
</evidence>
<dbReference type="AlphaFoldDB" id="A0A0G1MJ92"/>
<name>A0A0G1MJ92_9BACT</name>
<sequence length="243" mass="26754">MNERFSPNKFERLAQGSDARDAQAREIHGAYRDSLGDEQPVVGYKDSKFVSLFMGRGRFVVPVAIPLLIIASLTSACGDDKSKVSEPRAQEKQLPQETKVLQPESFSDNLPTTLKEVCKLYVSSANLGPQEGEVERRLGNTMIGVYLDANSDDPDARALYLSGLGFLLSLETYDDMELVYSAFNLAVDRGLPEPQEELAIGVVESISRLTEEADIDNEAAILVNRVFDIVDDLDAYVCPEGID</sequence>
<gene>
    <name evidence="1" type="ORF">UW78_C0022G0008</name>
</gene>
<protein>
    <submittedName>
        <fullName evidence="1">Uncharacterized protein</fullName>
    </submittedName>
</protein>
<dbReference type="Proteomes" id="UP000034595">
    <property type="component" value="Unassembled WGS sequence"/>
</dbReference>
<reference evidence="1 2" key="1">
    <citation type="journal article" date="2015" name="Nature">
        <title>rRNA introns, odd ribosomes, and small enigmatic genomes across a large radiation of phyla.</title>
        <authorList>
            <person name="Brown C.T."/>
            <person name="Hug L.A."/>
            <person name="Thomas B.C."/>
            <person name="Sharon I."/>
            <person name="Castelle C.J."/>
            <person name="Singh A."/>
            <person name="Wilkins M.J."/>
            <person name="Williams K.H."/>
            <person name="Banfield J.F."/>
        </authorList>
    </citation>
    <scope>NUCLEOTIDE SEQUENCE [LARGE SCALE GENOMIC DNA]</scope>
</reference>